<keyword evidence="6" id="KW-1185">Reference proteome</keyword>
<evidence type="ECO:0000313" key="7">
    <source>
        <dbReference type="RefSeq" id="XP_017770548.1"/>
    </source>
</evidence>
<evidence type="ECO:0000256" key="2">
    <source>
        <dbReference type="ARBA" id="ARBA00006524"/>
    </source>
</evidence>
<dbReference type="InterPro" id="IPR019398">
    <property type="entry name" value="Pre-rRNA_process_TSR2"/>
</dbReference>
<feature type="compositionally biased region" description="Acidic residues" evidence="5">
    <location>
        <begin position="136"/>
        <end position="147"/>
    </location>
</feature>
<accession>A0ABM1M7J8</accession>
<comment type="similarity">
    <text evidence="2">Belongs to the TSR2 family.</text>
</comment>
<dbReference type="PANTHER" id="PTHR21250">
    <property type="entry name" value="PRE-RRNA-PROCESSING PROTEIN TSR2 HOMOLOG"/>
    <property type="match status" value="1"/>
</dbReference>
<feature type="region of interest" description="Disordered" evidence="5">
    <location>
        <begin position="116"/>
        <end position="157"/>
    </location>
</feature>
<evidence type="ECO:0000256" key="3">
    <source>
        <dbReference type="ARBA" id="ARBA00017551"/>
    </source>
</evidence>
<sequence>MEDAFHKVVEHIFNNWTALQLAVEHSMGGPNSKQVAVQSMNYIVSYGMSEQDLESEDFEDVLEDIMDREFDTLCEDNSIAEISQLLYKFLQMIKKGNVEEYNVEYAKLPVRPQWITNQAPAPKKREEVPAPSGESAVEESMDAEDSEWTQVKSKKKR</sequence>
<evidence type="ECO:0000256" key="5">
    <source>
        <dbReference type="SAM" id="MobiDB-lite"/>
    </source>
</evidence>
<comment type="function">
    <text evidence="1">May be involved in 20S pre-rRNA processing.</text>
</comment>
<organism evidence="6 7">
    <name type="scientific">Nicrophorus vespilloides</name>
    <name type="common">Boreal carrion beetle</name>
    <dbReference type="NCBI Taxonomy" id="110193"/>
    <lineage>
        <taxon>Eukaryota</taxon>
        <taxon>Metazoa</taxon>
        <taxon>Ecdysozoa</taxon>
        <taxon>Arthropoda</taxon>
        <taxon>Hexapoda</taxon>
        <taxon>Insecta</taxon>
        <taxon>Pterygota</taxon>
        <taxon>Neoptera</taxon>
        <taxon>Endopterygota</taxon>
        <taxon>Coleoptera</taxon>
        <taxon>Polyphaga</taxon>
        <taxon>Staphyliniformia</taxon>
        <taxon>Silphidae</taxon>
        <taxon>Nicrophorinae</taxon>
        <taxon>Nicrophorus</taxon>
    </lineage>
</organism>
<evidence type="ECO:0000256" key="4">
    <source>
        <dbReference type="ARBA" id="ARBA00022552"/>
    </source>
</evidence>
<keyword evidence="4" id="KW-0698">rRNA processing</keyword>
<protein>
    <recommendedName>
        <fullName evidence="3">Pre-rRNA-processing protein TSR2 homolog</fullName>
    </recommendedName>
</protein>
<dbReference type="Pfam" id="PF10273">
    <property type="entry name" value="WGG"/>
    <property type="match status" value="1"/>
</dbReference>
<reference evidence="7" key="1">
    <citation type="submission" date="2025-08" db="UniProtKB">
        <authorList>
            <consortium name="RefSeq"/>
        </authorList>
    </citation>
    <scope>IDENTIFICATION</scope>
    <source>
        <tissue evidence="7">Whole Larva</tissue>
    </source>
</reference>
<dbReference type="RefSeq" id="XP_017770548.1">
    <property type="nucleotide sequence ID" value="XM_017915059.1"/>
</dbReference>
<name>A0ABM1M7J8_NICVS</name>
<evidence type="ECO:0000256" key="1">
    <source>
        <dbReference type="ARBA" id="ARBA00002210"/>
    </source>
</evidence>
<dbReference type="Proteomes" id="UP000695000">
    <property type="component" value="Unplaced"/>
</dbReference>
<proteinExistence type="inferred from homology"/>
<dbReference type="GeneID" id="108558223"/>
<gene>
    <name evidence="7" type="primary">LOC108558223</name>
</gene>
<evidence type="ECO:0000313" key="6">
    <source>
        <dbReference type="Proteomes" id="UP000695000"/>
    </source>
</evidence>